<organism evidence="1 2">
    <name type="scientific">Trichostrongylus colubriformis</name>
    <name type="common">Black scour worm</name>
    <dbReference type="NCBI Taxonomy" id="6319"/>
    <lineage>
        <taxon>Eukaryota</taxon>
        <taxon>Metazoa</taxon>
        <taxon>Ecdysozoa</taxon>
        <taxon>Nematoda</taxon>
        <taxon>Chromadorea</taxon>
        <taxon>Rhabditida</taxon>
        <taxon>Rhabditina</taxon>
        <taxon>Rhabditomorpha</taxon>
        <taxon>Strongyloidea</taxon>
        <taxon>Trichostrongylidae</taxon>
        <taxon>Trichostrongylus</taxon>
    </lineage>
</organism>
<keyword evidence="2" id="KW-1185">Reference proteome</keyword>
<dbReference type="EMBL" id="WIXE01017392">
    <property type="protein sequence ID" value="KAK5971784.1"/>
    <property type="molecule type" value="Genomic_DNA"/>
</dbReference>
<evidence type="ECO:0000313" key="2">
    <source>
        <dbReference type="Proteomes" id="UP001331761"/>
    </source>
</evidence>
<gene>
    <name evidence="1" type="ORF">GCK32_004437</name>
</gene>
<reference evidence="1 2" key="1">
    <citation type="submission" date="2019-10" db="EMBL/GenBank/DDBJ databases">
        <title>Assembly and Annotation for the nematode Trichostrongylus colubriformis.</title>
        <authorList>
            <person name="Martin J."/>
        </authorList>
    </citation>
    <scope>NUCLEOTIDE SEQUENCE [LARGE SCALE GENOMIC DNA]</scope>
    <source>
        <strain evidence="1">G859</strain>
        <tissue evidence="1">Whole worm</tissue>
    </source>
</reference>
<sequence>MRSCGLCGKLVALANLRKSSEANQTNYILMMSLSLAGQMDVETARAKAYSAAGGNRRFCHLHVVHAAQYMMAEVVMAGNQISHFDDPTAHGRTAYLNIADIPQELVTALNRMAKGNAIITDMDVCKFLNDALKRYYATPIWPVTEEVNANAVGSGSTSELPNENLVADEEDQKPAVFSYVEKSTNELECDDMSDYSSTSSPEPPRVKTDAAALDQFYLVRGRKLVQLFRFCPQCGNKLDEIQLNAVGTEAVVRFVCEKCRTKSSHIWRWESQRRIPHD</sequence>
<dbReference type="AlphaFoldDB" id="A0AAN8F918"/>
<protein>
    <submittedName>
        <fullName evidence="1">Uncharacterized protein</fullName>
    </submittedName>
</protein>
<evidence type="ECO:0000313" key="1">
    <source>
        <dbReference type="EMBL" id="KAK5971784.1"/>
    </source>
</evidence>
<comment type="caution">
    <text evidence="1">The sequence shown here is derived from an EMBL/GenBank/DDBJ whole genome shotgun (WGS) entry which is preliminary data.</text>
</comment>
<dbReference type="Proteomes" id="UP001331761">
    <property type="component" value="Unassembled WGS sequence"/>
</dbReference>
<accession>A0AAN8F918</accession>
<name>A0AAN8F918_TRICO</name>
<proteinExistence type="predicted"/>